<sequence length="337" mass="38555">MNRVSRSIEKSKISFIIPTLNSERLLGNCLKSIRRQDYPQNKIEILLIDGGSTDTTKEIGEKYGAVVVVGGYKDNQEARKGVGLHKASGEFVVYVDSDNVLPTRRWLNQMLAPLLKDPSVVASETWRYGIDEKFGAFSKYCALIGANDPVVFYLGKCDKLAWFYDKWVYTDILEETKEYVLVKFDDTNMPTMGGNGFMARREILLQSLCKPRQFFHIDVVLDIARLGHTKFAMVKNEILHDTAASLPKLLKRRVTYFNEHNPAHAHRRYLIFNPRKPKDVLNLALFVFFTLTLIQPLLISTVGYTKKRDLAWFLHPVVCLGFLYAYAAATVNLYLKK</sequence>
<dbReference type="PANTHER" id="PTHR43630:SF1">
    <property type="entry name" value="POLY-BETA-1,6-N-ACETYL-D-GLUCOSAMINE SYNTHASE"/>
    <property type="match status" value="1"/>
</dbReference>
<feature type="transmembrane region" description="Helical" evidence="4">
    <location>
        <begin position="280"/>
        <end position="304"/>
    </location>
</feature>
<dbReference type="Proteomes" id="UP000034684">
    <property type="component" value="Unassembled WGS sequence"/>
</dbReference>
<gene>
    <name evidence="6" type="ORF">UX79_C0002G0007</name>
</gene>
<dbReference type="CDD" id="cd00761">
    <property type="entry name" value="Glyco_tranf_GTA_type"/>
    <property type="match status" value="1"/>
</dbReference>
<dbReference type="InterPro" id="IPR001173">
    <property type="entry name" value="Glyco_trans_2-like"/>
</dbReference>
<evidence type="ECO:0000256" key="2">
    <source>
        <dbReference type="ARBA" id="ARBA00022676"/>
    </source>
</evidence>
<organism evidence="6 7">
    <name type="scientific">candidate division WWE3 bacterium GW2011_GWB1_47_11</name>
    <dbReference type="NCBI Taxonomy" id="1619117"/>
    <lineage>
        <taxon>Bacteria</taxon>
        <taxon>Katanobacteria</taxon>
    </lineage>
</organism>
<keyword evidence="2" id="KW-0328">Glycosyltransferase</keyword>
<evidence type="ECO:0000256" key="1">
    <source>
        <dbReference type="ARBA" id="ARBA00006739"/>
    </source>
</evidence>
<name>A0A0G1RLI4_UNCKA</name>
<accession>A0A0G1RLI4</accession>
<comment type="caution">
    <text evidence="6">The sequence shown here is derived from an EMBL/GenBank/DDBJ whole genome shotgun (WGS) entry which is preliminary data.</text>
</comment>
<dbReference type="SUPFAM" id="SSF53448">
    <property type="entry name" value="Nucleotide-diphospho-sugar transferases"/>
    <property type="match status" value="1"/>
</dbReference>
<dbReference type="Pfam" id="PF00535">
    <property type="entry name" value="Glycos_transf_2"/>
    <property type="match status" value="1"/>
</dbReference>
<dbReference type="PANTHER" id="PTHR43630">
    <property type="entry name" value="POLY-BETA-1,6-N-ACETYL-D-GLUCOSAMINE SYNTHASE"/>
    <property type="match status" value="1"/>
</dbReference>
<evidence type="ECO:0000256" key="3">
    <source>
        <dbReference type="ARBA" id="ARBA00022679"/>
    </source>
</evidence>
<evidence type="ECO:0000313" key="6">
    <source>
        <dbReference type="EMBL" id="KKU57996.1"/>
    </source>
</evidence>
<evidence type="ECO:0000256" key="4">
    <source>
        <dbReference type="SAM" id="Phobius"/>
    </source>
</evidence>
<dbReference type="InterPro" id="IPR029044">
    <property type="entry name" value="Nucleotide-diphossugar_trans"/>
</dbReference>
<dbReference type="EMBL" id="LCNN01000002">
    <property type="protein sequence ID" value="KKU57996.1"/>
    <property type="molecule type" value="Genomic_DNA"/>
</dbReference>
<reference evidence="6 7" key="1">
    <citation type="journal article" date="2015" name="Nature">
        <title>rRNA introns, odd ribosomes, and small enigmatic genomes across a large radiation of phyla.</title>
        <authorList>
            <person name="Brown C.T."/>
            <person name="Hug L.A."/>
            <person name="Thomas B.C."/>
            <person name="Sharon I."/>
            <person name="Castelle C.J."/>
            <person name="Singh A."/>
            <person name="Wilkins M.J."/>
            <person name="Williams K.H."/>
            <person name="Banfield J.F."/>
        </authorList>
    </citation>
    <scope>NUCLEOTIDE SEQUENCE [LARGE SCALE GENOMIC DNA]</scope>
</reference>
<comment type="similarity">
    <text evidence="1">Belongs to the glycosyltransferase 2 family.</text>
</comment>
<evidence type="ECO:0000313" key="7">
    <source>
        <dbReference type="Proteomes" id="UP000034684"/>
    </source>
</evidence>
<dbReference type="Gene3D" id="3.90.550.10">
    <property type="entry name" value="Spore Coat Polysaccharide Biosynthesis Protein SpsA, Chain A"/>
    <property type="match status" value="1"/>
</dbReference>
<feature type="transmembrane region" description="Helical" evidence="4">
    <location>
        <begin position="310"/>
        <end position="335"/>
    </location>
</feature>
<keyword evidence="4" id="KW-0472">Membrane</keyword>
<dbReference type="AlphaFoldDB" id="A0A0G1RLI4"/>
<feature type="domain" description="Glycosyltransferase 2-like" evidence="5">
    <location>
        <begin position="14"/>
        <end position="134"/>
    </location>
</feature>
<keyword evidence="4" id="KW-0812">Transmembrane</keyword>
<proteinExistence type="inferred from homology"/>
<dbReference type="GO" id="GO:0016757">
    <property type="term" value="F:glycosyltransferase activity"/>
    <property type="evidence" value="ECO:0007669"/>
    <property type="project" value="UniProtKB-KW"/>
</dbReference>
<protein>
    <submittedName>
        <fullName evidence="6">Glycosyl transferase</fullName>
    </submittedName>
</protein>
<evidence type="ECO:0000259" key="5">
    <source>
        <dbReference type="Pfam" id="PF00535"/>
    </source>
</evidence>
<keyword evidence="4" id="KW-1133">Transmembrane helix</keyword>
<keyword evidence="3 6" id="KW-0808">Transferase</keyword>